<gene>
    <name evidence="3" type="ORF">ALEPTO_LOCUS9274</name>
</gene>
<dbReference type="InterPro" id="IPR040206">
    <property type="entry name" value="Zds1/2"/>
</dbReference>
<feature type="region of interest" description="Disordered" evidence="1">
    <location>
        <begin position="405"/>
        <end position="429"/>
    </location>
</feature>
<feature type="compositionally biased region" description="Basic and acidic residues" evidence="1">
    <location>
        <begin position="504"/>
        <end position="518"/>
    </location>
</feature>
<feature type="compositionally biased region" description="Basic residues" evidence="1">
    <location>
        <begin position="324"/>
        <end position="334"/>
    </location>
</feature>
<reference evidence="3" key="1">
    <citation type="submission" date="2021-06" db="EMBL/GenBank/DDBJ databases">
        <authorList>
            <person name="Kallberg Y."/>
            <person name="Tangrot J."/>
            <person name="Rosling A."/>
        </authorList>
    </citation>
    <scope>NUCLEOTIDE SEQUENCE</scope>
    <source>
        <strain evidence="3">FL130A</strain>
    </source>
</reference>
<feature type="compositionally biased region" description="Basic and acidic residues" evidence="1">
    <location>
        <begin position="690"/>
        <end position="708"/>
    </location>
</feature>
<name>A0A9N9DAV4_9GLOM</name>
<feature type="region of interest" description="Disordered" evidence="1">
    <location>
        <begin position="60"/>
        <end position="87"/>
    </location>
</feature>
<feature type="domain" description="Protein Zds1 C-terminal" evidence="2">
    <location>
        <begin position="626"/>
        <end position="678"/>
    </location>
</feature>
<proteinExistence type="predicted"/>
<dbReference type="PANTHER" id="PTHR28089:SF1">
    <property type="entry name" value="PROTEIN ZDS1-RELATED"/>
    <property type="match status" value="1"/>
</dbReference>
<dbReference type="EMBL" id="CAJVPS010006783">
    <property type="protein sequence ID" value="CAG8628771.1"/>
    <property type="molecule type" value="Genomic_DNA"/>
</dbReference>
<dbReference type="GO" id="GO:0010971">
    <property type="term" value="P:positive regulation of G2/M transition of mitotic cell cycle"/>
    <property type="evidence" value="ECO:0007669"/>
    <property type="project" value="TreeGrafter"/>
</dbReference>
<feature type="compositionally biased region" description="Polar residues" evidence="1">
    <location>
        <begin position="826"/>
        <end position="853"/>
    </location>
</feature>
<dbReference type="SMART" id="SM01327">
    <property type="entry name" value="Zds_C"/>
    <property type="match status" value="1"/>
</dbReference>
<feature type="region of interest" description="Disordered" evidence="1">
    <location>
        <begin position="190"/>
        <end position="215"/>
    </location>
</feature>
<organism evidence="3 4">
    <name type="scientific">Ambispora leptoticha</name>
    <dbReference type="NCBI Taxonomy" id="144679"/>
    <lineage>
        <taxon>Eukaryota</taxon>
        <taxon>Fungi</taxon>
        <taxon>Fungi incertae sedis</taxon>
        <taxon>Mucoromycota</taxon>
        <taxon>Glomeromycotina</taxon>
        <taxon>Glomeromycetes</taxon>
        <taxon>Archaeosporales</taxon>
        <taxon>Ambisporaceae</taxon>
        <taxon>Ambispora</taxon>
    </lineage>
</organism>
<comment type="caution">
    <text evidence="3">The sequence shown here is derived from an EMBL/GenBank/DDBJ whole genome shotgun (WGS) entry which is preliminary data.</text>
</comment>
<feature type="compositionally biased region" description="Low complexity" evidence="1">
    <location>
        <begin position="881"/>
        <end position="903"/>
    </location>
</feature>
<evidence type="ECO:0000259" key="2">
    <source>
        <dbReference type="SMART" id="SM01327"/>
    </source>
</evidence>
<feature type="non-terminal residue" evidence="3">
    <location>
        <position position="1"/>
    </location>
</feature>
<dbReference type="PANTHER" id="PTHR28089">
    <property type="entry name" value="PROTEIN ZDS1-RELATED"/>
    <property type="match status" value="1"/>
</dbReference>
<feature type="region of interest" description="Disordered" evidence="1">
    <location>
        <begin position="494"/>
        <end position="518"/>
    </location>
</feature>
<evidence type="ECO:0000313" key="3">
    <source>
        <dbReference type="EMBL" id="CAG8628771.1"/>
    </source>
</evidence>
<feature type="region of interest" description="Disordered" evidence="1">
    <location>
        <begin position="320"/>
        <end position="357"/>
    </location>
</feature>
<dbReference type="Pfam" id="PF08632">
    <property type="entry name" value="Zds_C"/>
    <property type="match status" value="1"/>
</dbReference>
<dbReference type="OrthoDB" id="5589766at2759"/>
<accession>A0A9N9DAV4</accession>
<feature type="region of interest" description="Disordered" evidence="1">
    <location>
        <begin position="826"/>
        <end position="928"/>
    </location>
</feature>
<feature type="region of interest" description="Disordered" evidence="1">
    <location>
        <begin position="684"/>
        <end position="729"/>
    </location>
</feature>
<evidence type="ECO:0000313" key="4">
    <source>
        <dbReference type="Proteomes" id="UP000789508"/>
    </source>
</evidence>
<feature type="compositionally biased region" description="Low complexity" evidence="1">
    <location>
        <begin position="65"/>
        <end position="82"/>
    </location>
</feature>
<dbReference type="AlphaFoldDB" id="A0A9N9DAV4"/>
<dbReference type="InterPro" id="IPR013941">
    <property type="entry name" value="ZDS1_C"/>
</dbReference>
<protein>
    <submittedName>
        <fullName evidence="3">11099_t:CDS:1</fullName>
    </submittedName>
</protein>
<dbReference type="GO" id="GO:0005737">
    <property type="term" value="C:cytoplasm"/>
    <property type="evidence" value="ECO:0007669"/>
    <property type="project" value="TreeGrafter"/>
</dbReference>
<evidence type="ECO:0000256" key="1">
    <source>
        <dbReference type="SAM" id="MobiDB-lite"/>
    </source>
</evidence>
<dbReference type="GO" id="GO:0030010">
    <property type="term" value="P:establishment of cell polarity"/>
    <property type="evidence" value="ECO:0007669"/>
    <property type="project" value="TreeGrafter"/>
</dbReference>
<keyword evidence="4" id="KW-1185">Reference proteome</keyword>
<dbReference type="Proteomes" id="UP000789508">
    <property type="component" value="Unassembled WGS sequence"/>
</dbReference>
<sequence>MPKVTSELLSPAPVPTLTKSNLDTETIVNNNSPLVIGQQRLQHELIREEIITQKNAYLEDKRTSTDSVTSNQTTDTTSSQESANDVYDDAPETMETQTSELTSTTPEAPVEIRVASPGVVEMTLKRRSFIGSDEDDLLDPGIHAQNDAAEELHIETNDPSHLFWVPAHLHPEIAPNEFRKWLQNHAKDGFNAGPGSLRRRKSALSHQYIPPENGDVEVEETSRVIAKAAKGNEENEKPIDEFDWESYGASDGSISPTAESSKLNILRRSLSLNLPPFMETSIFDQFSSPKVDSDVLVPRMAPALKRAARTKIRRNSVAGERGNHRFSAHRRTKSTHIAGKPKQTIPGATASSLPHKLSQSNNDVKFKIVINNGEGASVENEEKDIELTRSSVKRDSDLVRITLKDDGNKYNNNNETVKTEPRRTSSLSPGAIEVNDTLQDGRIPITEQAKTSLSMGILSKKIISGKISPTLPNETTTATNTHLIKRSPSWTAWLPWTGGNGGNSEEKETRTKKSSKLKEKIDRDAKIEKEVKFVDNKQIKEVENNSLDPQEIKNEDDDDENLVAELESNTSNETIIKEKSKISLSSLFSWNSTSKTKIPEDAVPSGTTATSISAAVTAASTVQVVNKKPKYTNYNRLPIHMERAIYRLSHVKLANPRRPLHEQVLISNMMFWYLSLINKQQAEYGGNHPQADKEAKKVKSKVGKERGGKRQKRNKQQAGQARRGSEIAYKAPQYDMQQAQISQYLSPPSSPTQGDGELSTSLINEDSADENSDCESDEEFPAHTYHHYNNGYTSDGTDGGHLEDSNYKIKKKTSVDLPGTSIIINEQRGNVENNGKINSNEESANGSKNINDSNYKRPPSPNTHPTSNAGRPVSPNGKPKSLNGRSVSPSSSNSASRRATNLRPINSTTRAKSPSAGPLFVAGGNTGG</sequence>